<dbReference type="InterPro" id="IPR036812">
    <property type="entry name" value="NAD(P)_OxRdtase_dom_sf"/>
</dbReference>
<gene>
    <name evidence="2" type="ORF">METZ01_LOCUS12699</name>
</gene>
<protein>
    <recommendedName>
        <fullName evidence="1">NADP-dependent oxidoreductase domain-containing protein</fullName>
    </recommendedName>
</protein>
<dbReference type="PANTHER" id="PTHR42686:SF1">
    <property type="entry name" value="GH17980P-RELATED"/>
    <property type="match status" value="1"/>
</dbReference>
<evidence type="ECO:0000259" key="1">
    <source>
        <dbReference type="Pfam" id="PF00248"/>
    </source>
</evidence>
<reference evidence="2" key="1">
    <citation type="submission" date="2018-05" db="EMBL/GenBank/DDBJ databases">
        <authorList>
            <person name="Lanie J.A."/>
            <person name="Ng W.-L."/>
            <person name="Kazmierczak K.M."/>
            <person name="Andrzejewski T.M."/>
            <person name="Davidsen T.M."/>
            <person name="Wayne K.J."/>
            <person name="Tettelin H."/>
            <person name="Glass J.I."/>
            <person name="Rusch D."/>
            <person name="Podicherti R."/>
            <person name="Tsui H.-C.T."/>
            <person name="Winkler M.E."/>
        </authorList>
    </citation>
    <scope>NUCLEOTIDE SEQUENCE</scope>
</reference>
<dbReference type="InterPro" id="IPR023210">
    <property type="entry name" value="NADP_OxRdtase_dom"/>
</dbReference>
<dbReference type="Gene3D" id="3.20.20.100">
    <property type="entry name" value="NADP-dependent oxidoreductase domain"/>
    <property type="match status" value="1"/>
</dbReference>
<dbReference type="InterPro" id="IPR020471">
    <property type="entry name" value="AKR"/>
</dbReference>
<accession>A0A381NYY2</accession>
<name>A0A381NYY2_9ZZZZ</name>
<proteinExistence type="predicted"/>
<sequence length="329" mass="35796">MMRINRFGDTELQVSELGFGCGAVGGLMVLGDHKEMLRAVEYAIDSGINYFDTARMYGDGLSEIHTGAILRELDRTDLLIGTKVRIAGDEFEDISKTISDQIDNSLRRLGIDTIDIVYTHNTIGAERNVPSGTLSVDDLNSVVKVFEKTVAEGKLRYWGFNGLGQTNSIKEALAQYSPSGVHTCYNMLNPTSGYKLPKTFPYQNYDGLMTAASEDGIGTVGIRILAGGALSGSMERHPIAQQNVAPIATSSTFREDVSRALTFEFLVNEGFVDNLAEASIRFAISNDNLDTALIGLSNFDQLKQAVNYTNKGVLPKEALDKISGIWAVS</sequence>
<dbReference type="AlphaFoldDB" id="A0A381NYY2"/>
<dbReference type="Pfam" id="PF00248">
    <property type="entry name" value="Aldo_ket_red"/>
    <property type="match status" value="1"/>
</dbReference>
<dbReference type="EMBL" id="UINC01000702">
    <property type="protein sequence ID" value="SUZ59845.1"/>
    <property type="molecule type" value="Genomic_DNA"/>
</dbReference>
<feature type="domain" description="NADP-dependent oxidoreductase" evidence="1">
    <location>
        <begin position="17"/>
        <end position="326"/>
    </location>
</feature>
<dbReference type="GO" id="GO:0016491">
    <property type="term" value="F:oxidoreductase activity"/>
    <property type="evidence" value="ECO:0007669"/>
    <property type="project" value="InterPro"/>
</dbReference>
<dbReference type="GO" id="GO:0005829">
    <property type="term" value="C:cytosol"/>
    <property type="evidence" value="ECO:0007669"/>
    <property type="project" value="TreeGrafter"/>
</dbReference>
<organism evidence="2">
    <name type="scientific">marine metagenome</name>
    <dbReference type="NCBI Taxonomy" id="408172"/>
    <lineage>
        <taxon>unclassified sequences</taxon>
        <taxon>metagenomes</taxon>
        <taxon>ecological metagenomes</taxon>
    </lineage>
</organism>
<dbReference type="PANTHER" id="PTHR42686">
    <property type="entry name" value="GH17980P-RELATED"/>
    <property type="match status" value="1"/>
</dbReference>
<dbReference type="SUPFAM" id="SSF51430">
    <property type="entry name" value="NAD(P)-linked oxidoreductase"/>
    <property type="match status" value="1"/>
</dbReference>
<evidence type="ECO:0000313" key="2">
    <source>
        <dbReference type="EMBL" id="SUZ59845.1"/>
    </source>
</evidence>